<dbReference type="Proteomes" id="UP000198461">
    <property type="component" value="Unassembled WGS sequence"/>
</dbReference>
<evidence type="ECO:0000313" key="8">
    <source>
        <dbReference type="EMBL" id="SIN70958.1"/>
    </source>
</evidence>
<keyword evidence="4 7" id="KW-0812">Transmembrane</keyword>
<feature type="transmembrane region" description="Helical" evidence="7">
    <location>
        <begin position="253"/>
        <end position="272"/>
    </location>
</feature>
<evidence type="ECO:0000256" key="5">
    <source>
        <dbReference type="ARBA" id="ARBA00022989"/>
    </source>
</evidence>
<keyword evidence="9" id="KW-1185">Reference proteome</keyword>
<reference evidence="8 9" key="1">
    <citation type="submission" date="2016-11" db="EMBL/GenBank/DDBJ databases">
        <authorList>
            <person name="Jaros S."/>
            <person name="Januszkiewicz K."/>
            <person name="Wedrychowicz H."/>
        </authorList>
    </citation>
    <scope>NUCLEOTIDE SEQUENCE [LARGE SCALE GENOMIC DNA]</scope>
    <source>
        <strain evidence="8 9">DSM 17737</strain>
    </source>
</reference>
<evidence type="ECO:0000256" key="7">
    <source>
        <dbReference type="SAM" id="Phobius"/>
    </source>
</evidence>
<protein>
    <submittedName>
        <fullName evidence="8">Formate-dependent nitrite reductase, membrane component NrfD</fullName>
    </submittedName>
</protein>
<gene>
    <name evidence="8" type="ORF">SAMN05443662_0199</name>
</gene>
<dbReference type="STRING" id="364032.SAMN05443662_0199"/>
<comment type="subcellular location">
    <subcellularLocation>
        <location evidence="1">Cell membrane</location>
        <topology evidence="1">Multi-pass membrane protein</topology>
    </subcellularLocation>
</comment>
<keyword evidence="5 7" id="KW-1133">Transmembrane helix</keyword>
<accession>A0A1N6DJL8</accession>
<evidence type="ECO:0000256" key="6">
    <source>
        <dbReference type="ARBA" id="ARBA00023136"/>
    </source>
</evidence>
<organism evidence="8 9">
    <name type="scientific">Sulfurivirga caldicuralii</name>
    <dbReference type="NCBI Taxonomy" id="364032"/>
    <lineage>
        <taxon>Bacteria</taxon>
        <taxon>Pseudomonadati</taxon>
        <taxon>Pseudomonadota</taxon>
        <taxon>Gammaproteobacteria</taxon>
        <taxon>Thiotrichales</taxon>
        <taxon>Piscirickettsiaceae</taxon>
        <taxon>Sulfurivirga</taxon>
    </lineage>
</organism>
<feature type="transmembrane region" description="Helical" evidence="7">
    <location>
        <begin position="12"/>
        <end position="37"/>
    </location>
</feature>
<dbReference type="EMBL" id="FSRE01000001">
    <property type="protein sequence ID" value="SIN70958.1"/>
    <property type="molecule type" value="Genomic_DNA"/>
</dbReference>
<dbReference type="Gene3D" id="1.20.1630.10">
    <property type="entry name" value="Formate dehydrogenase/DMSO reductase domain"/>
    <property type="match status" value="1"/>
</dbReference>
<dbReference type="OrthoDB" id="9770779at2"/>
<evidence type="ECO:0000256" key="1">
    <source>
        <dbReference type="ARBA" id="ARBA00004651"/>
    </source>
</evidence>
<evidence type="ECO:0000256" key="3">
    <source>
        <dbReference type="ARBA" id="ARBA00022475"/>
    </source>
</evidence>
<dbReference type="InterPro" id="IPR005614">
    <property type="entry name" value="NrfD-like"/>
</dbReference>
<dbReference type="Pfam" id="PF03916">
    <property type="entry name" value="NrfD"/>
    <property type="match status" value="1"/>
</dbReference>
<keyword evidence="6 7" id="KW-0472">Membrane</keyword>
<dbReference type="AlphaFoldDB" id="A0A1N6DJL8"/>
<feature type="transmembrane region" description="Helical" evidence="7">
    <location>
        <begin position="173"/>
        <end position="193"/>
    </location>
</feature>
<dbReference type="PANTHER" id="PTHR34856:SF2">
    <property type="entry name" value="PROTEIN NRFD"/>
    <property type="match status" value="1"/>
</dbReference>
<dbReference type="RefSeq" id="WP_074200538.1">
    <property type="nucleotide sequence ID" value="NZ_FSRE01000001.1"/>
</dbReference>
<sequence length="318" mass="36406">MPNMYYFGQDQWNWIIAVYLFLGGMGAMVMAIATWIHRYRAFGQDNTRLMVWGNFAGFAMLALGSAMLFYHLLDHLAVWRVFIGVFYKPDAWIAWGTWSIVLGMIWGVVYAIGHMETPGFLSWCRLWRFAKWFGQKYAAPLAWGTIFMSVFTAVYTGMLLMSYPAVDLWHNTGIPVLFTVSAISTALAFMLILQKLFVRDGNTALSHSFEKWDTWMIGIELLVVMALGFYLAYNAHENARVSYEILWNNPWWVYGFIGLGLIAPFVLNLMALRKWIPETAAVVLSSATLVLLGGYLLRHFILLAGVYELPYTQFFATH</sequence>
<feature type="transmembrane region" description="Helical" evidence="7">
    <location>
        <begin position="49"/>
        <end position="72"/>
    </location>
</feature>
<feature type="transmembrane region" description="Helical" evidence="7">
    <location>
        <begin position="214"/>
        <end position="233"/>
    </location>
</feature>
<proteinExistence type="inferred from homology"/>
<evidence type="ECO:0000256" key="4">
    <source>
        <dbReference type="ARBA" id="ARBA00022692"/>
    </source>
</evidence>
<evidence type="ECO:0000256" key="2">
    <source>
        <dbReference type="ARBA" id="ARBA00008929"/>
    </source>
</evidence>
<feature type="transmembrane region" description="Helical" evidence="7">
    <location>
        <begin position="137"/>
        <end position="161"/>
    </location>
</feature>
<comment type="similarity">
    <text evidence="2">Belongs to the NrfD family.</text>
</comment>
<dbReference type="InterPro" id="IPR052049">
    <property type="entry name" value="Electron_transfer_protein"/>
</dbReference>
<dbReference type="PANTHER" id="PTHR34856">
    <property type="entry name" value="PROTEIN NRFD"/>
    <property type="match status" value="1"/>
</dbReference>
<dbReference type="GO" id="GO:0005886">
    <property type="term" value="C:plasma membrane"/>
    <property type="evidence" value="ECO:0007669"/>
    <property type="project" value="UniProtKB-SubCell"/>
</dbReference>
<feature type="transmembrane region" description="Helical" evidence="7">
    <location>
        <begin position="92"/>
        <end position="112"/>
    </location>
</feature>
<keyword evidence="3" id="KW-1003">Cell membrane</keyword>
<name>A0A1N6DJL8_9GAMM</name>
<feature type="transmembrane region" description="Helical" evidence="7">
    <location>
        <begin position="279"/>
        <end position="301"/>
    </location>
</feature>
<evidence type="ECO:0000313" key="9">
    <source>
        <dbReference type="Proteomes" id="UP000198461"/>
    </source>
</evidence>